<protein>
    <submittedName>
        <fullName evidence="1">Putative methyl-accepting chemotaxis sensory transducer</fullName>
    </submittedName>
</protein>
<dbReference type="AlphaFoldDB" id="A0A0U0ZRH9"/>
<proteinExistence type="predicted"/>
<reference evidence="1 2" key="1">
    <citation type="submission" date="2015-03" db="EMBL/GenBank/DDBJ databases">
        <authorList>
            <person name="Murphy D."/>
        </authorList>
    </citation>
    <scope>NUCLEOTIDE SEQUENCE [LARGE SCALE GENOMIC DNA]</scope>
    <source>
        <strain evidence="1 2">PAP088</strain>
    </source>
</reference>
<dbReference type="Proteomes" id="UP000045782">
    <property type="component" value="Unassembled WGS sequence"/>
</dbReference>
<organism evidence="1 2">
    <name type="scientific">Mycobacteroides abscessus</name>
    <dbReference type="NCBI Taxonomy" id="36809"/>
    <lineage>
        <taxon>Bacteria</taxon>
        <taxon>Bacillati</taxon>
        <taxon>Actinomycetota</taxon>
        <taxon>Actinomycetes</taxon>
        <taxon>Mycobacteriales</taxon>
        <taxon>Mycobacteriaceae</taxon>
        <taxon>Mycobacteroides</taxon>
    </lineage>
</organism>
<dbReference type="EMBL" id="CSWP01000009">
    <property type="protein sequence ID" value="CPV66672.1"/>
    <property type="molecule type" value="Genomic_DNA"/>
</dbReference>
<evidence type="ECO:0000313" key="1">
    <source>
        <dbReference type="EMBL" id="CPV66672.1"/>
    </source>
</evidence>
<name>A0A0U0ZRH9_9MYCO</name>
<sequence>MRARDLIFQLLWAGRRYPSLDWAIGIHRVDNESRFYITSSEGLCYIPQHVFLPNHPSLGSLFIDREVVRSNWSVLWQGWVDPSRTVAMHSRLRAEFHGYPTLFAIVSSNQSEDLSHLIAKETRLEFCNPEKNPFADPARAMEIPELGPSNLHRLATVAPDLYEMVRQIPEDFRWSAAIDLITDAVSTTNVRHVMTGVVTGPDVPVDDPHARVLEEVLDMVHAGIGVDADTWARVNMAYWTAVMQAQSARHTTHELSDDSGYVDLYRRARAYEGAQQLNVADGPLLDTWLADVAYNHLCATDSAQRTGSILYSRIPAGAQ</sequence>
<evidence type="ECO:0000313" key="2">
    <source>
        <dbReference type="Proteomes" id="UP000045782"/>
    </source>
</evidence>
<gene>
    <name evidence="1" type="ORF">ERS075579_04053</name>
</gene>
<accession>A0A0U0ZRH9</accession>